<dbReference type="PANTHER" id="PTHR12917">
    <property type="entry name" value="ASPARTYL PROTEASE DDI-RELATED"/>
    <property type="match status" value="1"/>
</dbReference>
<dbReference type="EMBL" id="JBGBPQ010000003">
    <property type="protein sequence ID" value="KAL1526156.1"/>
    <property type="molecule type" value="Genomic_DNA"/>
</dbReference>
<evidence type="ECO:0000256" key="5">
    <source>
        <dbReference type="SAM" id="MobiDB-lite"/>
    </source>
</evidence>
<evidence type="ECO:0000256" key="1">
    <source>
        <dbReference type="ARBA" id="ARBA00009136"/>
    </source>
</evidence>
<dbReference type="GO" id="GO:0004190">
    <property type="term" value="F:aspartic-type endopeptidase activity"/>
    <property type="evidence" value="ECO:0007669"/>
    <property type="project" value="UniProtKB-KW"/>
</dbReference>
<keyword evidence="8" id="KW-1185">Reference proteome</keyword>
<dbReference type="InterPro" id="IPR019103">
    <property type="entry name" value="Peptidase_aspartic_DDI1-type"/>
</dbReference>
<dbReference type="Pfam" id="PF09668">
    <property type="entry name" value="Asp_protease"/>
    <property type="match status" value="1"/>
</dbReference>
<evidence type="ECO:0000256" key="4">
    <source>
        <dbReference type="ARBA" id="ARBA00022801"/>
    </source>
</evidence>
<name>A0AB34JZS1_PRYPA</name>
<dbReference type="InterPro" id="IPR001995">
    <property type="entry name" value="Peptidase_A2_cat"/>
</dbReference>
<accession>A0AB34JZS1</accession>
<feature type="domain" description="Peptidase A2" evidence="6">
    <location>
        <begin position="108"/>
        <end position="189"/>
    </location>
</feature>
<dbReference type="Gene3D" id="2.40.70.10">
    <property type="entry name" value="Acid Proteases"/>
    <property type="match status" value="1"/>
</dbReference>
<gene>
    <name evidence="7" type="ORF">AB1Y20_014884</name>
</gene>
<dbReference type="PANTHER" id="PTHR12917:SF1">
    <property type="entry name" value="AT13091P"/>
    <property type="match status" value="1"/>
</dbReference>
<dbReference type="SUPFAM" id="SSF50630">
    <property type="entry name" value="Acid proteases"/>
    <property type="match status" value="1"/>
</dbReference>
<evidence type="ECO:0000256" key="3">
    <source>
        <dbReference type="ARBA" id="ARBA00022750"/>
    </source>
</evidence>
<proteinExistence type="inferred from homology"/>
<dbReference type="AlphaFoldDB" id="A0AB34JZS1"/>
<evidence type="ECO:0000313" key="8">
    <source>
        <dbReference type="Proteomes" id="UP001515480"/>
    </source>
</evidence>
<dbReference type="PROSITE" id="PS50175">
    <property type="entry name" value="ASP_PROT_RETROV"/>
    <property type="match status" value="1"/>
</dbReference>
<evidence type="ECO:0000313" key="7">
    <source>
        <dbReference type="EMBL" id="KAL1526156.1"/>
    </source>
</evidence>
<keyword evidence="3" id="KW-0064">Aspartyl protease</keyword>
<comment type="caution">
    <text evidence="7">The sequence shown here is derived from an EMBL/GenBank/DDBJ whole genome shotgun (WGS) entry which is preliminary data.</text>
</comment>
<evidence type="ECO:0000259" key="6">
    <source>
        <dbReference type="PROSITE" id="PS50175"/>
    </source>
</evidence>
<organism evidence="7 8">
    <name type="scientific">Prymnesium parvum</name>
    <name type="common">Toxic golden alga</name>
    <dbReference type="NCBI Taxonomy" id="97485"/>
    <lineage>
        <taxon>Eukaryota</taxon>
        <taxon>Haptista</taxon>
        <taxon>Haptophyta</taxon>
        <taxon>Prymnesiophyceae</taxon>
        <taxon>Prymnesiales</taxon>
        <taxon>Prymnesiaceae</taxon>
        <taxon>Prymnesium</taxon>
    </lineage>
</organism>
<keyword evidence="2" id="KW-0645">Protease</keyword>
<comment type="similarity">
    <text evidence="1">Belongs to the DDI1 family.</text>
</comment>
<reference evidence="7 8" key="1">
    <citation type="journal article" date="2024" name="Science">
        <title>Giant polyketide synthase enzymes in the biosynthesis of giant marine polyether toxins.</title>
        <authorList>
            <person name="Fallon T.R."/>
            <person name="Shende V.V."/>
            <person name="Wierzbicki I.H."/>
            <person name="Pendleton A.L."/>
            <person name="Watervoot N.F."/>
            <person name="Auber R.P."/>
            <person name="Gonzalez D.J."/>
            <person name="Wisecaver J.H."/>
            <person name="Moore B.S."/>
        </authorList>
    </citation>
    <scope>NUCLEOTIDE SEQUENCE [LARGE SCALE GENOMIC DNA]</scope>
    <source>
        <strain evidence="7 8">12B1</strain>
    </source>
</reference>
<dbReference type="Proteomes" id="UP001515480">
    <property type="component" value="Unassembled WGS sequence"/>
</dbReference>
<dbReference type="GO" id="GO:0006508">
    <property type="term" value="P:proteolysis"/>
    <property type="evidence" value="ECO:0007669"/>
    <property type="project" value="UniProtKB-KW"/>
</dbReference>
<dbReference type="CDD" id="cd05479">
    <property type="entry name" value="RP_DDI"/>
    <property type="match status" value="1"/>
</dbReference>
<sequence length="221" mass="24093">MMSVQHDESLAKALQAQEYHRARHPSYRKEYGLGNGHAHSPARGRGSDHAHGRATGHSAVAGGPSAEDYANRHLLRDEQLRMALEVNPEAFVQVPMLYVPCSLNNVALKAFVDTGAQMTVMNLECAQRCNLVHLIDKRFKGIAAGVGVASICGRVHMATLRFGRNAAVDIAVMVMDMKGGPELLLGLDVMRKYKATVDLGRNALLIGGEVVPFVDGEQRRR</sequence>
<feature type="region of interest" description="Disordered" evidence="5">
    <location>
        <begin position="28"/>
        <end position="65"/>
    </location>
</feature>
<keyword evidence="4" id="KW-0378">Hydrolase</keyword>
<evidence type="ECO:0000256" key="2">
    <source>
        <dbReference type="ARBA" id="ARBA00022670"/>
    </source>
</evidence>
<dbReference type="InterPro" id="IPR021109">
    <property type="entry name" value="Peptidase_aspartic_dom_sf"/>
</dbReference>
<protein>
    <recommendedName>
        <fullName evidence="6">Peptidase A2 domain-containing protein</fullName>
    </recommendedName>
</protein>